<feature type="transmembrane region" description="Helical" evidence="1">
    <location>
        <begin position="385"/>
        <end position="405"/>
    </location>
</feature>
<dbReference type="Pfam" id="PF01970">
    <property type="entry name" value="TctA"/>
    <property type="match status" value="1"/>
</dbReference>
<feature type="transmembrane region" description="Helical" evidence="1">
    <location>
        <begin position="352"/>
        <end position="373"/>
    </location>
</feature>
<evidence type="ECO:0000313" key="4">
    <source>
        <dbReference type="EMBL" id="CAB5007297.1"/>
    </source>
</evidence>
<evidence type="ECO:0000259" key="2">
    <source>
        <dbReference type="Pfam" id="PF01970"/>
    </source>
</evidence>
<proteinExistence type="predicted"/>
<feature type="transmembrane region" description="Helical" evidence="1">
    <location>
        <begin position="462"/>
        <end position="489"/>
    </location>
</feature>
<feature type="transmembrane region" description="Helical" evidence="1">
    <location>
        <begin position="20"/>
        <end position="49"/>
    </location>
</feature>
<dbReference type="EMBL" id="CAFBPE010000051">
    <property type="protein sequence ID" value="CAB5007297.1"/>
    <property type="molecule type" value="Genomic_DNA"/>
</dbReference>
<feature type="transmembrane region" description="Helical" evidence="1">
    <location>
        <begin position="147"/>
        <end position="180"/>
    </location>
</feature>
<keyword evidence="1" id="KW-0812">Transmembrane</keyword>
<keyword evidence="1" id="KW-1133">Transmembrane helix</keyword>
<keyword evidence="1" id="KW-0472">Membrane</keyword>
<dbReference type="EMBL" id="CAEZZF010000034">
    <property type="protein sequence ID" value="CAB4750421.1"/>
    <property type="molecule type" value="Genomic_DNA"/>
</dbReference>
<dbReference type="PANTHER" id="PTHR35342:SF5">
    <property type="entry name" value="TRICARBOXYLIC TRANSPORT PROTEIN"/>
    <property type="match status" value="1"/>
</dbReference>
<feature type="transmembrane region" description="Helical" evidence="1">
    <location>
        <begin position="200"/>
        <end position="220"/>
    </location>
</feature>
<feature type="transmembrane region" description="Helical" evidence="1">
    <location>
        <begin position="109"/>
        <end position="135"/>
    </location>
</feature>
<accession>A0A6J6TS89</accession>
<feature type="transmembrane region" description="Helical" evidence="1">
    <location>
        <begin position="315"/>
        <end position="340"/>
    </location>
</feature>
<dbReference type="AlphaFoldDB" id="A0A6J6TS89"/>
<evidence type="ECO:0000313" key="3">
    <source>
        <dbReference type="EMBL" id="CAB4750421.1"/>
    </source>
</evidence>
<dbReference type="PANTHER" id="PTHR35342">
    <property type="entry name" value="TRICARBOXYLIC TRANSPORT PROTEIN"/>
    <property type="match status" value="1"/>
</dbReference>
<name>A0A6J6TS89_9ZZZZ</name>
<feature type="domain" description="DUF112" evidence="2">
    <location>
        <begin position="20"/>
        <end position="436"/>
    </location>
</feature>
<gene>
    <name evidence="3" type="ORF">UFOPK2837_00564</name>
    <name evidence="4" type="ORF">UFOPK4065_00730</name>
</gene>
<evidence type="ECO:0000256" key="1">
    <source>
        <dbReference type="SAM" id="Phobius"/>
    </source>
</evidence>
<protein>
    <submittedName>
        <fullName evidence="3">Unannotated protein</fullName>
    </submittedName>
</protein>
<feature type="transmembrane region" description="Helical" evidence="1">
    <location>
        <begin position="257"/>
        <end position="280"/>
    </location>
</feature>
<sequence length="508" mass="53385">MDTIHFLMSGFSTAIQPANLLFAFIGCSLGMLVGMLPGIGPIAGIAILLPVTFYLDATGAIIMLCAIYYGAMYGGTITTVLFNVPGEGSSAITALDGYQMAKQGRGSSALGIAAIGSFIGGTFATIVLVFAAPVLGRVALRFGPPELFALLLVGLTLLIGLGSRSVLLSILSGLLGLAIVIPGTDLFTGTTRLTFGRNELLDGINFVPIIMGLFGLGEILHHAHGKVVETFATGKTKSSFSKADLNESKGAIARGSIIGTVLGIIPGIGTVAPTLVSYAVEKRVSKTPEKFGKGAIQGVAGPETTNNAYANAAMIPLFTLGIPASPTLAILMGAFLINGLQPGAALFQENPTLVWGIIASLFIGNLILLVMNLPLVGVWVKILQVPYHILFPLILVFMLVGSFSINRSIFDIWILIGFGIFGYIAKLLDFPLVPITLTVILGPILEKSLRQSLQMSGGSLDILFRSPASTAFISIAFLIVLTPIGFAIYRKIKKTKKSSVLKIISEQE</sequence>
<organism evidence="3">
    <name type="scientific">freshwater metagenome</name>
    <dbReference type="NCBI Taxonomy" id="449393"/>
    <lineage>
        <taxon>unclassified sequences</taxon>
        <taxon>metagenomes</taxon>
        <taxon>ecological metagenomes</taxon>
    </lineage>
</organism>
<feature type="transmembrane region" description="Helical" evidence="1">
    <location>
        <begin position="412"/>
        <end position="442"/>
    </location>
</feature>
<dbReference type="InterPro" id="IPR002823">
    <property type="entry name" value="DUF112_TM"/>
</dbReference>
<reference evidence="3" key="1">
    <citation type="submission" date="2020-05" db="EMBL/GenBank/DDBJ databases">
        <authorList>
            <person name="Chiriac C."/>
            <person name="Salcher M."/>
            <person name="Ghai R."/>
            <person name="Kavagutti S V."/>
        </authorList>
    </citation>
    <scope>NUCLEOTIDE SEQUENCE</scope>
</reference>